<feature type="compositionally biased region" description="Acidic residues" evidence="2">
    <location>
        <begin position="775"/>
        <end position="786"/>
    </location>
</feature>
<feature type="compositionally biased region" description="Basic and acidic residues" evidence="2">
    <location>
        <begin position="1440"/>
        <end position="1451"/>
    </location>
</feature>
<dbReference type="PANTHER" id="PTHR11006:SF53">
    <property type="entry name" value="PROTEIN ARGININE N-METHYLTRANSFERASE 3"/>
    <property type="match status" value="1"/>
</dbReference>
<feature type="compositionally biased region" description="Basic and acidic residues" evidence="2">
    <location>
        <begin position="1683"/>
        <end position="1708"/>
    </location>
</feature>
<feature type="region of interest" description="Disordered" evidence="2">
    <location>
        <begin position="1"/>
        <end position="39"/>
    </location>
</feature>
<feature type="compositionally biased region" description="Basic and acidic residues" evidence="2">
    <location>
        <begin position="686"/>
        <end position="698"/>
    </location>
</feature>
<reference evidence="3" key="2">
    <citation type="submission" date="2011-03" db="EMBL/GenBank/DDBJ databases">
        <title>Comparative genomics and transcriptomics of Neospora caninum and Toxoplasma gondii.</title>
        <authorList>
            <person name="Reid A.J."/>
            <person name="Sohal A."/>
            <person name="Harris D."/>
            <person name="Quail M."/>
            <person name="Sanders M."/>
            <person name="Berriman M."/>
            <person name="Wastling J.M."/>
            <person name="Pain A."/>
        </authorList>
    </citation>
    <scope>NUCLEOTIDE SEQUENCE</scope>
    <source>
        <strain evidence="3">Liverpool</strain>
    </source>
</reference>
<feature type="region of interest" description="Disordered" evidence="2">
    <location>
        <begin position="1044"/>
        <end position="1140"/>
    </location>
</feature>
<reference evidence="4" key="4">
    <citation type="journal article" date="2015" name="PLoS ONE">
        <title>Comprehensive Evaluation of Toxoplasma gondii VEG and Neospora caninum LIV Genomes with Tachyzoite Stage Transcriptome and Proteome Defines Novel Transcript Features.</title>
        <authorList>
            <person name="Ramaprasad A."/>
            <person name="Mourier T."/>
            <person name="Naeem R."/>
            <person name="Malas T.B."/>
            <person name="Moussa E."/>
            <person name="Panigrahi A."/>
            <person name="Vermont S.J."/>
            <person name="Otto T.D."/>
            <person name="Wastling J."/>
            <person name="Pain A."/>
        </authorList>
    </citation>
    <scope>NUCLEOTIDE SEQUENCE</scope>
    <source>
        <strain evidence="4">Liverpool</strain>
    </source>
</reference>
<name>F0VK93_NEOCL</name>
<dbReference type="OrthoDB" id="41566at2759"/>
<feature type="compositionally biased region" description="Low complexity" evidence="2">
    <location>
        <begin position="1418"/>
        <end position="1439"/>
    </location>
</feature>
<dbReference type="VEuPathDB" id="ToxoDB:NCLIV_049230"/>
<evidence type="ECO:0000256" key="2">
    <source>
        <dbReference type="SAM" id="MobiDB-lite"/>
    </source>
</evidence>
<feature type="region of interest" description="Disordered" evidence="2">
    <location>
        <begin position="1585"/>
        <end position="1730"/>
    </location>
</feature>
<feature type="region of interest" description="Disordered" evidence="2">
    <location>
        <begin position="1346"/>
        <end position="1456"/>
    </location>
</feature>
<feature type="region of interest" description="Disordered" evidence="2">
    <location>
        <begin position="218"/>
        <end position="300"/>
    </location>
</feature>
<feature type="compositionally biased region" description="Low complexity" evidence="2">
    <location>
        <begin position="1052"/>
        <end position="1061"/>
    </location>
</feature>
<evidence type="ECO:0000313" key="3">
    <source>
        <dbReference type="EMBL" id="CBZ54494.1"/>
    </source>
</evidence>
<gene>
    <name evidence="4" type="ORF">BN1204_049230</name>
    <name evidence="3" type="ORF">NCLIV_049230</name>
</gene>
<feature type="region of interest" description="Disordered" evidence="2">
    <location>
        <begin position="120"/>
        <end position="139"/>
    </location>
</feature>
<dbReference type="RefSeq" id="XP_003884524.1">
    <property type="nucleotide sequence ID" value="XM_003884475.1"/>
</dbReference>
<dbReference type="GO" id="GO:0005634">
    <property type="term" value="C:nucleus"/>
    <property type="evidence" value="ECO:0007669"/>
    <property type="project" value="TreeGrafter"/>
</dbReference>
<dbReference type="GO" id="GO:0016274">
    <property type="term" value="F:protein-arginine N-methyltransferase activity"/>
    <property type="evidence" value="ECO:0007669"/>
    <property type="project" value="InterPro"/>
</dbReference>
<feature type="compositionally biased region" description="Acidic residues" evidence="2">
    <location>
        <begin position="1609"/>
        <end position="1656"/>
    </location>
</feature>
<feature type="compositionally biased region" description="Basic residues" evidence="2">
    <location>
        <begin position="746"/>
        <end position="756"/>
    </location>
</feature>
<keyword evidence="5" id="KW-1185">Reference proteome</keyword>
<dbReference type="Gene3D" id="3.40.50.150">
    <property type="entry name" value="Vaccinia Virus protein VP39"/>
    <property type="match status" value="1"/>
</dbReference>
<protein>
    <submittedName>
        <fullName evidence="3">Uncharacterized protein</fullName>
    </submittedName>
</protein>
<reference evidence="5" key="3">
    <citation type="journal article" date="2012" name="PLoS Pathog.">
        <title>Comparative genomics of the apicomplexan parasites Toxoplasma gondii and Neospora caninum: Coccidia differing in host range and transmission strategy.</title>
        <authorList>
            <person name="Reid A.J."/>
            <person name="Vermont S.J."/>
            <person name="Cotton J.A."/>
            <person name="Harris D."/>
            <person name="Hill-Cawthorne G.A."/>
            <person name="Konen-Waisman S."/>
            <person name="Latham S.M."/>
            <person name="Mourier T."/>
            <person name="Norton R."/>
            <person name="Quail M.A."/>
            <person name="Sanders M."/>
            <person name="Shanmugam D."/>
            <person name="Sohal A."/>
            <person name="Wasmuth J.D."/>
            <person name="Brunk B."/>
            <person name="Grigg M.E."/>
            <person name="Howard J.C."/>
            <person name="Parkinson J."/>
            <person name="Roos D.S."/>
            <person name="Trees A.J."/>
            <person name="Berriman M."/>
            <person name="Pain A."/>
            <person name="Wastling J.M."/>
        </authorList>
    </citation>
    <scope>NUCLEOTIDE SEQUENCE [LARGE SCALE GENOMIC DNA]</scope>
    <source>
        <strain evidence="5">Liverpool</strain>
    </source>
</reference>
<feature type="region of interest" description="Disordered" evidence="2">
    <location>
        <begin position="167"/>
        <end position="199"/>
    </location>
</feature>
<dbReference type="PANTHER" id="PTHR11006">
    <property type="entry name" value="PROTEIN ARGININE N-METHYLTRANSFERASE"/>
    <property type="match status" value="1"/>
</dbReference>
<feature type="compositionally biased region" description="Basic and acidic residues" evidence="2">
    <location>
        <begin position="637"/>
        <end position="654"/>
    </location>
</feature>
<dbReference type="SUPFAM" id="SSF53335">
    <property type="entry name" value="S-adenosyl-L-methionine-dependent methyltransferases"/>
    <property type="match status" value="1"/>
</dbReference>
<dbReference type="EMBL" id="FR823391">
    <property type="protein sequence ID" value="CBZ54494.1"/>
    <property type="molecule type" value="Genomic_DNA"/>
</dbReference>
<organism evidence="3 5">
    <name type="scientific">Neospora caninum (strain Liverpool)</name>
    <dbReference type="NCBI Taxonomy" id="572307"/>
    <lineage>
        <taxon>Eukaryota</taxon>
        <taxon>Sar</taxon>
        <taxon>Alveolata</taxon>
        <taxon>Apicomplexa</taxon>
        <taxon>Conoidasida</taxon>
        <taxon>Coccidia</taxon>
        <taxon>Eucoccidiorida</taxon>
        <taxon>Eimeriorina</taxon>
        <taxon>Sarcocystidae</taxon>
        <taxon>Neospora</taxon>
    </lineage>
</organism>
<sequence>MALPFSRSGAGPSWLSAANPGERTGAVQPAFTQAPLSSGDQPPACAAYASALPSACYSVSPSAPGFAAATSRNPAIQEQTQPLCARQASRRSGEIARHGLQSGDSLPLQRLTDRFTHLPGQMQTMNSDGLNSAGGSLPSAFLRRHASPAAQEGREPVKRCGGAANAYRLDGNQESPVPGSGMRGDAAAAPREQDSREAQFSAKATELQHLLHLFQNIGDPESQVSRGRATERLRQPAPSPAPHVSSFASFPPACGGDRKRKGESSGEACTVFSTPQREGDARSSSHAKASAERGRDEESERIAFQRFLALQRLGDSLRSGGKPGSGAGRAACGDAASWGPSASLLTQHRAHLPLSLRPSQVCPSSSAPAAAGRPPVFPPSPRASLPAAHSAHGPTSPLPSFGGWDPRLSASNCVAQQERRAGGSPAGVTAAPPASSPQVPPFPRDAHAPGGAQTLASHRGDAPRSAHLPAYWPPVYAQGLPQHGSFPGAAGVETDREARLRAALLASPALVEKLKRLPGGLAALRCMAQSGPSGHPPLRSGMHAPPAASLPAPPQGAAPPSPSPACGATEQSRGAERRKRRKRDADEGEEAQAAPDNMESENGERGGRRLFTCGAESRGADGHARKASDGAGGNEDAVTREQEELQKVKEERREKRMRRRMRRREKRLRRRARRDLVRLMRRQLLKKREEEERRKREAEDTEQEESEADKPEEEELDRTEDCAEESEERGKRGAKSRDSGEAPASRGRRGAGRARGKSVPGGQRARRGKTREKEETEEAERDDGAEEATKREGKEAKMCTEKQEEAKEDEDEDFNAQRERIERKLRKRLKQLSTGTVMVQRGSRRREGDYEAGLSLQKKLDFLVQQSIACPTLPNSAPLSNAYTITSRFKETNHSSMLSDAARMNLYKLAIETQVARLLEEKRCGEDGRRKAHRVLEIGCGPFCVLSINAARAGAKSIVALEVVRRAAVDAQAFVRMYGFDRVIKVVNAYSKECAFRGIAQLSPVASTSCSAAGEAEAMETACTDKNGESTSLSAVKSMAIDPSAPLEERSTSSCLSSPSSDGFPAASADSGGAQFEASCLEPKPSPAPAVEGPGEPPDCEGKDPCTDGGAAEKASEDAAAKEKGARVKDEADREQGQDGYGPFDLIIHEIIGDICSNEGVADVVDDIQARTGCCPASVPYAARTWFTPCELPRPRHILFPHHRYPLRTLLSPNRVLLQSVDMQFAGLRLSDQFAPLEELLFEEPMRPQLLQKRQAHFRCLRSGKLCGLLLCNEVEVLKGVSIDNRESSAASHWYTNVALLKREIRVRKGDVIVVHSCADLRNYQHVDVREGSTLADVEEIHYAARPGKAPPSSKPKLVSSSAGKTATRSSRRVRSARVANNSPASSVAGSALACSREQGLGGHGLFREGEGGRESESPQLSLSCASSPSPDTSSPPFASDEKPKESEENRASSLSDRAEVSCWRAVAALGSQQISRGGDSDPNQERNGAVETRPKAKTAGEASELPQSGKESEETGAEATEDPLAFPACFASVASGEEASQLERGYTRQYLSRPRFCFCVEIHRPIRRRSQSTFRFLNQYCRSQGEQGETECEGQDRDDSKWKALLESESETSSSEDEADSDLSDSDLSSDDSESSESEEEEGEEEADGEADAGETGEGGKARAKPRAGDSEETGQQRSGKGGKEKGTVSAKETDDAKREETQRKADGSPQFGDAGAKTSGGRQEKQVKIRRLPIIAIDFNEQSPFVDKAVCKGRNGTSGRHVRP</sequence>
<evidence type="ECO:0000313" key="5">
    <source>
        <dbReference type="Proteomes" id="UP000007494"/>
    </source>
</evidence>
<dbReference type="InParanoid" id="F0VK93"/>
<dbReference type="InterPro" id="IPR025799">
    <property type="entry name" value="Arg_MeTrfase"/>
</dbReference>
<dbReference type="GeneID" id="13442425"/>
<keyword evidence="1" id="KW-0949">S-adenosyl-L-methionine</keyword>
<feature type="region of interest" description="Disordered" evidence="2">
    <location>
        <begin position="1473"/>
        <end position="1520"/>
    </location>
</feature>
<accession>F0VK93</accession>
<feature type="compositionally biased region" description="Polar residues" evidence="2">
    <location>
        <begin position="121"/>
        <end position="134"/>
    </location>
</feature>
<dbReference type="OMA" id="APCSVYT"/>
<feature type="compositionally biased region" description="Low complexity" evidence="2">
    <location>
        <begin position="358"/>
        <end position="374"/>
    </location>
</feature>
<dbReference type="EMBL" id="LN714485">
    <property type="protein sequence ID" value="CEL69207.1"/>
    <property type="molecule type" value="Genomic_DNA"/>
</dbReference>
<dbReference type="Proteomes" id="UP000007494">
    <property type="component" value="Chromosome X"/>
</dbReference>
<evidence type="ECO:0000313" key="4">
    <source>
        <dbReference type="EMBL" id="CEL69207.1"/>
    </source>
</evidence>
<feature type="compositionally biased region" description="Pro residues" evidence="2">
    <location>
        <begin position="551"/>
        <end position="563"/>
    </location>
</feature>
<proteinExistence type="predicted"/>
<feature type="compositionally biased region" description="Basic and acidic residues" evidence="2">
    <location>
        <begin position="728"/>
        <end position="740"/>
    </location>
</feature>
<feature type="compositionally biased region" description="Pro residues" evidence="2">
    <location>
        <begin position="434"/>
        <end position="443"/>
    </location>
</feature>
<feature type="compositionally biased region" description="Basic and acidic residues" evidence="2">
    <location>
        <begin position="1114"/>
        <end position="1137"/>
    </location>
</feature>
<feature type="region of interest" description="Disordered" evidence="2">
    <location>
        <begin position="357"/>
        <end position="466"/>
    </location>
</feature>
<feature type="compositionally biased region" description="Basic and acidic residues" evidence="2">
    <location>
        <begin position="618"/>
        <end position="628"/>
    </location>
</feature>
<feature type="compositionally biased region" description="Basic and acidic residues" evidence="2">
    <location>
        <begin position="787"/>
        <end position="805"/>
    </location>
</feature>
<dbReference type="GO" id="GO:0042054">
    <property type="term" value="F:histone methyltransferase activity"/>
    <property type="evidence" value="ECO:0007669"/>
    <property type="project" value="TreeGrafter"/>
</dbReference>
<feature type="region of interest" description="Disordered" evidence="2">
    <location>
        <begin position="318"/>
        <end position="339"/>
    </location>
</feature>
<feature type="compositionally biased region" description="Polar residues" evidence="2">
    <location>
        <begin position="30"/>
        <end position="39"/>
    </location>
</feature>
<feature type="region of interest" description="Disordered" evidence="2">
    <location>
        <begin position="532"/>
        <end position="815"/>
    </location>
</feature>
<feature type="compositionally biased region" description="Basic and acidic residues" evidence="2">
    <location>
        <begin position="1595"/>
        <end position="1607"/>
    </location>
</feature>
<reference evidence="3" key="1">
    <citation type="submission" date="2011-02" db="EMBL/GenBank/DDBJ databases">
        <authorList>
            <person name="Aslett M."/>
        </authorList>
    </citation>
    <scope>NUCLEOTIDE SEQUENCE</scope>
    <source>
        <strain evidence="3">Liverpool</strain>
    </source>
</reference>
<evidence type="ECO:0000256" key="1">
    <source>
        <dbReference type="ARBA" id="ARBA00022691"/>
    </source>
</evidence>
<dbReference type="InterPro" id="IPR029063">
    <property type="entry name" value="SAM-dependent_MTases_sf"/>
</dbReference>
<feature type="compositionally biased region" description="Basic and acidic residues" evidence="2">
    <location>
        <begin position="277"/>
        <end position="300"/>
    </location>
</feature>
<feature type="compositionally biased region" description="Basic residues" evidence="2">
    <location>
        <begin position="655"/>
        <end position="685"/>
    </location>
</feature>
<feature type="compositionally biased region" description="Acidic residues" evidence="2">
    <location>
        <begin position="699"/>
        <end position="727"/>
    </location>
</feature>
<feature type="compositionally biased region" description="Basic and acidic residues" evidence="2">
    <location>
        <begin position="1406"/>
        <end position="1417"/>
    </location>
</feature>
<dbReference type="eggNOG" id="ENOG502SAZU">
    <property type="taxonomic scope" value="Eukaryota"/>
</dbReference>